<feature type="compositionally biased region" description="Basic and acidic residues" evidence="1">
    <location>
        <begin position="25"/>
        <end position="54"/>
    </location>
</feature>
<organism evidence="2 3">
    <name type="scientific">Candidatus Desulfosporosinus infrequens</name>
    <dbReference type="NCBI Taxonomy" id="2043169"/>
    <lineage>
        <taxon>Bacteria</taxon>
        <taxon>Bacillati</taxon>
        <taxon>Bacillota</taxon>
        <taxon>Clostridia</taxon>
        <taxon>Eubacteriales</taxon>
        <taxon>Desulfitobacteriaceae</taxon>
        <taxon>Desulfosporosinus</taxon>
    </lineage>
</organism>
<sequence length="124" mass="13736">MTTITPIQSTSQTTLLPTDTFLGQKTERSQDTPLKVVDKKSDVPSAREEIPREQVEKATEKLNRLMGIIDKRLKFSVHSNPDCVVVKVVDQETGDVLNEIPSKQALDLLSSFSDTVGLVVNKKV</sequence>
<gene>
    <name evidence="2" type="ORF">SBF1_5880001</name>
</gene>
<evidence type="ECO:0000313" key="3">
    <source>
        <dbReference type="Proteomes" id="UP000238916"/>
    </source>
</evidence>
<dbReference type="PANTHER" id="PTHR37166:SF1">
    <property type="entry name" value="PROTEIN FLAG"/>
    <property type="match status" value="1"/>
</dbReference>
<dbReference type="OrthoDB" id="9799867at2"/>
<name>A0A2U3LL64_9FIRM</name>
<reference evidence="3" key="1">
    <citation type="submission" date="2018-02" db="EMBL/GenBank/DDBJ databases">
        <authorList>
            <person name="Hausmann B."/>
        </authorList>
    </citation>
    <scope>NUCLEOTIDE SEQUENCE [LARGE SCALE GENOMIC DNA]</scope>
    <source>
        <strain evidence="3">Peat soil MAG SbF1</strain>
    </source>
</reference>
<accession>A0A2U3LL64</accession>
<dbReference type="AlphaFoldDB" id="A0A2U3LL64"/>
<dbReference type="InterPro" id="IPR005186">
    <property type="entry name" value="FlaG"/>
</dbReference>
<dbReference type="PANTHER" id="PTHR37166">
    <property type="entry name" value="PROTEIN FLAG"/>
    <property type="match status" value="1"/>
</dbReference>
<dbReference type="EMBL" id="OMOF01000543">
    <property type="protein sequence ID" value="SPF52582.1"/>
    <property type="molecule type" value="Genomic_DNA"/>
</dbReference>
<feature type="region of interest" description="Disordered" evidence="1">
    <location>
        <begin position="19"/>
        <end position="54"/>
    </location>
</feature>
<proteinExistence type="predicted"/>
<dbReference type="SUPFAM" id="SSF160214">
    <property type="entry name" value="FlaG-like"/>
    <property type="match status" value="1"/>
</dbReference>
<evidence type="ECO:0000256" key="1">
    <source>
        <dbReference type="SAM" id="MobiDB-lite"/>
    </source>
</evidence>
<dbReference type="Proteomes" id="UP000238916">
    <property type="component" value="Unassembled WGS sequence"/>
</dbReference>
<dbReference type="InterPro" id="IPR035924">
    <property type="entry name" value="FlaG-like_sf"/>
</dbReference>
<evidence type="ECO:0000313" key="2">
    <source>
        <dbReference type="EMBL" id="SPF52582.1"/>
    </source>
</evidence>
<dbReference type="Pfam" id="PF03646">
    <property type="entry name" value="FlaG"/>
    <property type="match status" value="1"/>
</dbReference>
<dbReference type="Gene3D" id="3.30.160.170">
    <property type="entry name" value="FlaG-like"/>
    <property type="match status" value="1"/>
</dbReference>
<protein>
    <submittedName>
        <fullName evidence="2">FlaG family protein</fullName>
    </submittedName>
</protein>